<dbReference type="InterPro" id="IPR016024">
    <property type="entry name" value="ARM-type_fold"/>
</dbReference>
<protein>
    <submittedName>
        <fullName evidence="2">Uncharacterized protein</fullName>
    </submittedName>
</protein>
<dbReference type="Proteomes" id="UP001140217">
    <property type="component" value="Unassembled WGS sequence"/>
</dbReference>
<accession>A0A9W8H3F2</accession>
<comment type="caution">
    <text evidence="2">The sequence shown here is derived from an EMBL/GenBank/DDBJ whole genome shotgun (WGS) entry which is preliminary data.</text>
</comment>
<reference evidence="2" key="1">
    <citation type="submission" date="2022-07" db="EMBL/GenBank/DDBJ databases">
        <title>Phylogenomic reconstructions and comparative analyses of Kickxellomycotina fungi.</title>
        <authorList>
            <person name="Reynolds N.K."/>
            <person name="Stajich J.E."/>
            <person name="Barry K."/>
            <person name="Grigoriev I.V."/>
            <person name="Crous P."/>
            <person name="Smith M.E."/>
        </authorList>
    </citation>
    <scope>NUCLEOTIDE SEQUENCE</scope>
    <source>
        <strain evidence="2">NBRC 105414</strain>
    </source>
</reference>
<dbReference type="OrthoDB" id="5567496at2759"/>
<feature type="compositionally biased region" description="Pro residues" evidence="1">
    <location>
        <begin position="277"/>
        <end position="292"/>
    </location>
</feature>
<dbReference type="SUPFAM" id="SSF48371">
    <property type="entry name" value="ARM repeat"/>
    <property type="match status" value="1"/>
</dbReference>
<evidence type="ECO:0000313" key="2">
    <source>
        <dbReference type="EMBL" id="KAJ2777038.1"/>
    </source>
</evidence>
<gene>
    <name evidence="2" type="ORF">H4R18_005354</name>
</gene>
<sequence length="384" mass="39837">MGNGRLSGSTGPVNGALSAALAVPASGRASAASTGSMSDRLSAASAGSAGDSSQALPLDSLRVHHTQALVNIVDRALDPDPIDAARLGAALVELRRHLESPRSSAHGHPATETSAAAVAERLLLCWVCARAAQADAHNYDMNRVVETADRQLDRFAAIPEAVVSEAIQCVSYLATMGVGAAAVARTSIPVSLVLALALTGSAGVHTCALRALTKLCTKHSVRRVRAGARWEAETGLHAVLDALARAQAALGLRSRFDPVANQAHSFAAEVAAAAALPTPPPQPQPQPQPGPEPRAAAERAVASALAFVNALVDAHPTAPERLRVRKDLLDTPLCDAMQMLDGPSVDCPRAAAEMRHFRRAYRDDIRACDPQHGLCAAGDSADKD</sequence>
<dbReference type="AlphaFoldDB" id="A0A9W8H3F2"/>
<dbReference type="Gene3D" id="1.25.10.10">
    <property type="entry name" value="Leucine-rich Repeat Variant"/>
    <property type="match status" value="1"/>
</dbReference>
<evidence type="ECO:0000313" key="3">
    <source>
        <dbReference type="Proteomes" id="UP001140217"/>
    </source>
</evidence>
<dbReference type="InterPro" id="IPR011989">
    <property type="entry name" value="ARM-like"/>
</dbReference>
<organism evidence="2 3">
    <name type="scientific">Coemansia javaensis</name>
    <dbReference type="NCBI Taxonomy" id="2761396"/>
    <lineage>
        <taxon>Eukaryota</taxon>
        <taxon>Fungi</taxon>
        <taxon>Fungi incertae sedis</taxon>
        <taxon>Zoopagomycota</taxon>
        <taxon>Kickxellomycotina</taxon>
        <taxon>Kickxellomycetes</taxon>
        <taxon>Kickxellales</taxon>
        <taxon>Kickxellaceae</taxon>
        <taxon>Coemansia</taxon>
    </lineage>
</organism>
<proteinExistence type="predicted"/>
<dbReference type="EMBL" id="JANBUL010000316">
    <property type="protein sequence ID" value="KAJ2777038.1"/>
    <property type="molecule type" value="Genomic_DNA"/>
</dbReference>
<name>A0A9W8H3F2_9FUNG</name>
<evidence type="ECO:0000256" key="1">
    <source>
        <dbReference type="SAM" id="MobiDB-lite"/>
    </source>
</evidence>
<feature type="region of interest" description="Disordered" evidence="1">
    <location>
        <begin position="276"/>
        <end position="296"/>
    </location>
</feature>
<keyword evidence="3" id="KW-1185">Reference proteome</keyword>